<accession>A0A9W5YQ50</accession>
<proteinExistence type="predicted"/>
<organism evidence="1 2">
    <name type="scientific">Aspergillus brasiliensis</name>
    <dbReference type="NCBI Taxonomy" id="319629"/>
    <lineage>
        <taxon>Eukaryota</taxon>
        <taxon>Fungi</taxon>
        <taxon>Dikarya</taxon>
        <taxon>Ascomycota</taxon>
        <taxon>Pezizomycotina</taxon>
        <taxon>Eurotiomycetes</taxon>
        <taxon>Eurotiomycetidae</taxon>
        <taxon>Eurotiales</taxon>
        <taxon>Aspergillaceae</taxon>
        <taxon>Aspergillus</taxon>
        <taxon>Aspergillus subgen. Circumdati</taxon>
    </lineage>
</organism>
<dbReference type="InterPro" id="IPR032675">
    <property type="entry name" value="LRR_dom_sf"/>
</dbReference>
<evidence type="ECO:0000313" key="1">
    <source>
        <dbReference type="EMBL" id="GKZ21525.1"/>
    </source>
</evidence>
<dbReference type="Proteomes" id="UP001143548">
    <property type="component" value="Unassembled WGS sequence"/>
</dbReference>
<comment type="caution">
    <text evidence="1">The sequence shown here is derived from an EMBL/GenBank/DDBJ whole genome shotgun (WGS) entry which is preliminary data.</text>
</comment>
<protein>
    <submittedName>
        <fullName evidence="1">Uncharacterized protein</fullName>
    </submittedName>
</protein>
<evidence type="ECO:0000313" key="2">
    <source>
        <dbReference type="Proteomes" id="UP001143548"/>
    </source>
</evidence>
<dbReference type="EMBL" id="BROQ01000040">
    <property type="protein sequence ID" value="GKZ21525.1"/>
    <property type="molecule type" value="Genomic_DNA"/>
</dbReference>
<name>A0A9W5YQ50_9EURO</name>
<sequence>MDRLPVELKYLVAGAVSDVSRDALQALSQVNNQWSQIAASRLYRNITVSIRALGPQNRVLQLLESSHILPHIRHLTILARSPIFPIPFEDESIGNHLEESLPEDVNVPLLCTYDGDWTPTTILVKRLACLQQLNIVVFSDYTKVLDGVAEAHPYCHHDMGVFTDHPDRILRDFLRQAPHIKRLTLQISEKDLRSTHSHYNRWLRSQPAKSENQETPPAKLEILSLTLITELTAESVKRWSWVTDLGYLTAWVAGAIRDMTVMTTIAKLQPFRALKRLTLTINPTEKSPSWPSAIKEMFNALPPLVCLYLLGTYDPRILPTAVLDRHGPTLTELRLHYRRTQFQQGYEGFRLLQKGQIAPIFTAEVISRIAARCPVLRTLWICVQRYRGYSIETQAYEALAQFPVLQTLDLALKCQPILQRNGTPFPPRKLSADERELVSTPWRDIPKWVIRDSTINSAIDESLATAIFNRIRMGRPGRRLLCPL</sequence>
<dbReference type="AlphaFoldDB" id="A0A9W5YQ50"/>
<reference evidence="1" key="1">
    <citation type="submission" date="2022-07" db="EMBL/GenBank/DDBJ databases">
        <title>Taxonomy of Aspergillus series Nigri: significant species reduction supported by multi-species coalescent approaches.</title>
        <authorList>
            <person name="Bian C."/>
            <person name="Kusuya Y."/>
            <person name="Sklenar F."/>
            <person name="D'hooge E."/>
            <person name="Yaguchi T."/>
            <person name="Takahashi H."/>
            <person name="Hubka V."/>
        </authorList>
    </citation>
    <scope>NUCLEOTIDE SEQUENCE</scope>
    <source>
        <strain evidence="1">CBS 733.88</strain>
    </source>
</reference>
<dbReference type="SUPFAM" id="SSF52047">
    <property type="entry name" value="RNI-like"/>
    <property type="match status" value="1"/>
</dbReference>
<gene>
    <name evidence="1" type="ORF">AbraCBS73388_007421</name>
</gene>
<dbReference type="Gene3D" id="3.80.10.10">
    <property type="entry name" value="Ribonuclease Inhibitor"/>
    <property type="match status" value="1"/>
</dbReference>